<proteinExistence type="predicted"/>
<evidence type="ECO:0000256" key="1">
    <source>
        <dbReference type="SAM" id="MobiDB-lite"/>
    </source>
</evidence>
<dbReference type="Pfam" id="PF00169">
    <property type="entry name" value="PH"/>
    <property type="match status" value="1"/>
</dbReference>
<dbReference type="PANTHER" id="PTHR21258:SF62">
    <property type="entry name" value="INSULIN RECEPTOR SUBSTRATE 1"/>
    <property type="match status" value="1"/>
</dbReference>
<evidence type="ECO:0000313" key="3">
    <source>
        <dbReference type="EMBL" id="KAL3860280.1"/>
    </source>
</evidence>
<dbReference type="PROSITE" id="PS50003">
    <property type="entry name" value="PH_DOMAIN"/>
    <property type="match status" value="1"/>
</dbReference>
<dbReference type="Gene3D" id="2.30.29.30">
    <property type="entry name" value="Pleckstrin-homology domain (PH domain)/Phosphotyrosine-binding domain (PTB)"/>
    <property type="match status" value="2"/>
</dbReference>
<sequence>MTDSGFKKSGLIYVKQPAKMRGRKIKSWKKLWVVIHTMSNRAAGTCVTQIDIYPSDEAAKNKIGCKQSIVMENLTTIQPVKSKTHKFAVEVVEKEPVLLLAGETELESQEWVEAIIHIFQSRSSNPFILGKDVHRATVIESKHTSRLGLGGEYEVHVSPEYMSIHSLDSYNSYEWSLKTLKRFQLLVENNILVFECGPASESGEATFQLVSTAAQHILAAIRKNIFIAVSLKKSTQKPVLSEEIDLQDKSRSNSVANSEKVLRSLLENCNQSRKEPVKPLKPENNEVASASRLPVNSSIKSIPSDLFISFDLPSISTRLSSVETLKSTDSRGIISSISSETSMSRTISELPNRPETSDMTPPFNEYNTLYEFASKRVSTLTNFSVIPVTIDNQSLQFVVDEHGYSHVNIQTNVTPTTDDKGRTLSNLSTASLISFRTNSTSSRDSGILVTATNSPIINAQTVQSEQKRNHRPTDSFDSAISTSSIKEDLTQTFKLSIEEIEICSADEADDNGKDYGYSVLYHHKNNHTRITDNTNTAAQHRKPSLHRSSSTGNVVPEENIYEDVDKYRKNLEKFLGLDPKIDPSAIPPSLPERPPTLKPKRKLMNLSANSRSMERKLFTLPKLSMSKGKKKDSTSSESDEESSEFRKGPSKVAVWPLGVMSVTDDNELYQGVANVNEATESRPRSNSLNVSVFSTREHKSQEQRKKGCVDLLTGDNLPEFLSSPVETKILCPGKFGPNSNSTPYDAKTGIHIDWDRKRTSHHTNGQDISLFDDLLSSSEENLRNSLNFSEEPIYAELKPCASDDITSEPPFPDIANWYPHHSCMDSEIKEPELVNKADLAVLDLFHFGFNFSVSGETCTRNQQNESSLSSGSIRSQACVFSETNSQNTGVSNANLSTLCVQDCISKITTRTDLTDSVYADMSFCSCDDIYVLPSDVVQTNK</sequence>
<feature type="compositionally biased region" description="Basic and acidic residues" evidence="1">
    <location>
        <begin position="695"/>
        <end position="705"/>
    </location>
</feature>
<organism evidence="3 4">
    <name type="scientific">Sinanodonta woodiana</name>
    <name type="common">Chinese pond mussel</name>
    <name type="synonym">Anodonta woodiana</name>
    <dbReference type="NCBI Taxonomy" id="1069815"/>
    <lineage>
        <taxon>Eukaryota</taxon>
        <taxon>Metazoa</taxon>
        <taxon>Spiralia</taxon>
        <taxon>Lophotrochozoa</taxon>
        <taxon>Mollusca</taxon>
        <taxon>Bivalvia</taxon>
        <taxon>Autobranchia</taxon>
        <taxon>Heteroconchia</taxon>
        <taxon>Palaeoheterodonta</taxon>
        <taxon>Unionida</taxon>
        <taxon>Unionoidea</taxon>
        <taxon>Unionidae</taxon>
        <taxon>Unioninae</taxon>
        <taxon>Sinanodonta</taxon>
    </lineage>
</organism>
<name>A0ABD3VFM7_SINWO</name>
<dbReference type="InterPro" id="IPR011993">
    <property type="entry name" value="PH-like_dom_sf"/>
</dbReference>
<dbReference type="EMBL" id="JBJQND010000012">
    <property type="protein sequence ID" value="KAL3860280.1"/>
    <property type="molecule type" value="Genomic_DNA"/>
</dbReference>
<feature type="region of interest" description="Disordered" evidence="1">
    <location>
        <begin position="676"/>
        <end position="705"/>
    </location>
</feature>
<dbReference type="SMART" id="SM00233">
    <property type="entry name" value="PH"/>
    <property type="match status" value="1"/>
</dbReference>
<dbReference type="InterPro" id="IPR001849">
    <property type="entry name" value="PH_domain"/>
</dbReference>
<accession>A0ABD3VFM7</accession>
<feature type="compositionally biased region" description="Polar residues" evidence="1">
    <location>
        <begin position="684"/>
        <end position="694"/>
    </location>
</feature>
<feature type="compositionally biased region" description="Pro residues" evidence="1">
    <location>
        <begin position="585"/>
        <end position="597"/>
    </location>
</feature>
<feature type="region of interest" description="Disordered" evidence="1">
    <location>
        <begin position="580"/>
        <end position="600"/>
    </location>
</feature>
<dbReference type="InterPro" id="IPR050996">
    <property type="entry name" value="Docking_Protein_DOK"/>
</dbReference>
<keyword evidence="4" id="KW-1185">Reference proteome</keyword>
<protein>
    <recommendedName>
        <fullName evidence="2">PH domain-containing protein</fullName>
    </recommendedName>
</protein>
<comment type="caution">
    <text evidence="3">The sequence shown here is derived from an EMBL/GenBank/DDBJ whole genome shotgun (WGS) entry which is preliminary data.</text>
</comment>
<gene>
    <name evidence="3" type="ORF">ACJMK2_010422</name>
</gene>
<evidence type="ECO:0000313" key="4">
    <source>
        <dbReference type="Proteomes" id="UP001634394"/>
    </source>
</evidence>
<feature type="domain" description="PH" evidence="2">
    <location>
        <begin position="5"/>
        <end position="120"/>
    </location>
</feature>
<dbReference type="AlphaFoldDB" id="A0ABD3VFM7"/>
<dbReference type="PANTHER" id="PTHR21258">
    <property type="entry name" value="DOCKING PROTEIN RELATED"/>
    <property type="match status" value="1"/>
</dbReference>
<dbReference type="Proteomes" id="UP001634394">
    <property type="component" value="Unassembled WGS sequence"/>
</dbReference>
<dbReference type="SMART" id="SM01244">
    <property type="entry name" value="IRS"/>
    <property type="match status" value="1"/>
</dbReference>
<feature type="region of interest" description="Disordered" evidence="1">
    <location>
        <begin position="614"/>
        <end position="647"/>
    </location>
</feature>
<dbReference type="SUPFAM" id="SSF50729">
    <property type="entry name" value="PH domain-like"/>
    <property type="match status" value="2"/>
</dbReference>
<evidence type="ECO:0000259" key="2">
    <source>
        <dbReference type="PROSITE" id="PS50003"/>
    </source>
</evidence>
<reference evidence="3 4" key="1">
    <citation type="submission" date="2024-11" db="EMBL/GenBank/DDBJ databases">
        <title>Chromosome-level genome assembly of the freshwater bivalve Anodonta woodiana.</title>
        <authorList>
            <person name="Chen X."/>
        </authorList>
    </citation>
    <scope>NUCLEOTIDE SEQUENCE [LARGE SCALE GENOMIC DNA]</scope>
    <source>
        <strain evidence="3">MN2024</strain>
        <tissue evidence="3">Gills</tissue>
    </source>
</reference>